<dbReference type="Proteomes" id="UP001058974">
    <property type="component" value="Chromosome 1"/>
</dbReference>
<keyword evidence="3" id="KW-1185">Reference proteome</keyword>
<protein>
    <submittedName>
        <fullName evidence="2">Uncharacterized protein</fullName>
    </submittedName>
</protein>
<proteinExistence type="predicted"/>
<dbReference type="AlphaFoldDB" id="A0A9D5BIT7"/>
<organism evidence="2 3">
    <name type="scientific">Pisum sativum</name>
    <name type="common">Garden pea</name>
    <name type="synonym">Lathyrus oleraceus</name>
    <dbReference type="NCBI Taxonomy" id="3888"/>
    <lineage>
        <taxon>Eukaryota</taxon>
        <taxon>Viridiplantae</taxon>
        <taxon>Streptophyta</taxon>
        <taxon>Embryophyta</taxon>
        <taxon>Tracheophyta</taxon>
        <taxon>Spermatophyta</taxon>
        <taxon>Magnoliopsida</taxon>
        <taxon>eudicotyledons</taxon>
        <taxon>Gunneridae</taxon>
        <taxon>Pentapetalae</taxon>
        <taxon>rosids</taxon>
        <taxon>fabids</taxon>
        <taxon>Fabales</taxon>
        <taxon>Fabaceae</taxon>
        <taxon>Papilionoideae</taxon>
        <taxon>50 kb inversion clade</taxon>
        <taxon>NPAAA clade</taxon>
        <taxon>Hologalegina</taxon>
        <taxon>IRL clade</taxon>
        <taxon>Fabeae</taxon>
        <taxon>Lathyrus</taxon>
    </lineage>
</organism>
<accession>A0A9D5BIT7</accession>
<feature type="compositionally biased region" description="Basic and acidic residues" evidence="1">
    <location>
        <begin position="93"/>
        <end position="104"/>
    </location>
</feature>
<feature type="compositionally biased region" description="Basic and acidic residues" evidence="1">
    <location>
        <begin position="131"/>
        <end position="144"/>
    </location>
</feature>
<dbReference type="EMBL" id="JAMSHJ010000001">
    <property type="protein sequence ID" value="KAI5444267.1"/>
    <property type="molecule type" value="Genomic_DNA"/>
</dbReference>
<dbReference type="Gramene" id="Psat01G0276900-T1">
    <property type="protein sequence ID" value="KAI5444267.1"/>
    <property type="gene ID" value="KIW84_012769"/>
</dbReference>
<sequence>MFKTSEHPYAIRFTAGTRVSDINKHVIPGKKLNFKPFAEIIYGNWRSDLLVDGPKGKCVAEVEDTVVDDQVNLKGLMQGCKEGEVKNLKGKQVDFGEEGGKGKSVDGNIGRTTTDAAPSHISISSASDSSDENKTGDKSSDEDLSNRPRFVVWKKENKDGKVVQRNVLIGHKVNDDGVKSMQEVLSWLSNDKFGLCKL</sequence>
<feature type="compositionally biased region" description="Low complexity" evidence="1">
    <location>
        <begin position="115"/>
        <end position="128"/>
    </location>
</feature>
<evidence type="ECO:0000313" key="2">
    <source>
        <dbReference type="EMBL" id="KAI5444267.1"/>
    </source>
</evidence>
<name>A0A9D5BIT7_PEA</name>
<gene>
    <name evidence="2" type="ORF">KIW84_012769</name>
</gene>
<evidence type="ECO:0000313" key="3">
    <source>
        <dbReference type="Proteomes" id="UP001058974"/>
    </source>
</evidence>
<feature type="region of interest" description="Disordered" evidence="1">
    <location>
        <begin position="93"/>
        <end position="144"/>
    </location>
</feature>
<reference evidence="2 3" key="1">
    <citation type="journal article" date="2022" name="Nat. Genet.">
        <title>Improved pea reference genome and pan-genome highlight genomic features and evolutionary characteristics.</title>
        <authorList>
            <person name="Yang T."/>
            <person name="Liu R."/>
            <person name="Luo Y."/>
            <person name="Hu S."/>
            <person name="Wang D."/>
            <person name="Wang C."/>
            <person name="Pandey M.K."/>
            <person name="Ge S."/>
            <person name="Xu Q."/>
            <person name="Li N."/>
            <person name="Li G."/>
            <person name="Huang Y."/>
            <person name="Saxena R.K."/>
            <person name="Ji Y."/>
            <person name="Li M."/>
            <person name="Yan X."/>
            <person name="He Y."/>
            <person name="Liu Y."/>
            <person name="Wang X."/>
            <person name="Xiang C."/>
            <person name="Varshney R.K."/>
            <person name="Ding H."/>
            <person name="Gao S."/>
            <person name="Zong X."/>
        </authorList>
    </citation>
    <scope>NUCLEOTIDE SEQUENCE [LARGE SCALE GENOMIC DNA]</scope>
    <source>
        <strain evidence="2 3">cv. Zhongwan 6</strain>
    </source>
</reference>
<comment type="caution">
    <text evidence="2">The sequence shown here is derived from an EMBL/GenBank/DDBJ whole genome shotgun (WGS) entry which is preliminary data.</text>
</comment>
<evidence type="ECO:0000256" key="1">
    <source>
        <dbReference type="SAM" id="MobiDB-lite"/>
    </source>
</evidence>